<evidence type="ECO:0000313" key="5">
    <source>
        <dbReference type="Proteomes" id="UP001066276"/>
    </source>
</evidence>
<dbReference type="Proteomes" id="UP001066276">
    <property type="component" value="Chromosome 10"/>
</dbReference>
<dbReference type="AlphaFoldDB" id="A0AAV7M1U8"/>
<evidence type="ECO:0000256" key="1">
    <source>
        <dbReference type="ARBA" id="ARBA00007666"/>
    </source>
</evidence>
<dbReference type="FunFam" id="1.10.287.370:FF:000007">
    <property type="entry name" value="UXT isoform 1"/>
    <property type="match status" value="1"/>
</dbReference>
<protein>
    <recommendedName>
        <fullName evidence="2">Protein UXT</fullName>
    </recommendedName>
    <alternativeName>
        <fullName evidence="3">Ubiquitously expressed transcript protein</fullName>
    </alternativeName>
</protein>
<dbReference type="PANTHER" id="PTHR13345">
    <property type="entry name" value="MEDIATOR OF RNA POLYMERASE II TRANSCRIPTION SUBUNIT 10"/>
    <property type="match status" value="1"/>
</dbReference>
<dbReference type="InterPro" id="IPR009053">
    <property type="entry name" value="Prefoldin"/>
</dbReference>
<reference evidence="4" key="1">
    <citation type="journal article" date="2022" name="bioRxiv">
        <title>Sequencing and chromosome-scale assembly of the giantPleurodeles waltlgenome.</title>
        <authorList>
            <person name="Brown T."/>
            <person name="Elewa A."/>
            <person name="Iarovenko S."/>
            <person name="Subramanian E."/>
            <person name="Araus A.J."/>
            <person name="Petzold A."/>
            <person name="Susuki M."/>
            <person name="Suzuki K.-i.T."/>
            <person name="Hayashi T."/>
            <person name="Toyoda A."/>
            <person name="Oliveira C."/>
            <person name="Osipova E."/>
            <person name="Leigh N.D."/>
            <person name="Simon A."/>
            <person name="Yun M.H."/>
        </authorList>
    </citation>
    <scope>NUCLEOTIDE SEQUENCE</scope>
    <source>
        <strain evidence="4">20211129_DDA</strain>
        <tissue evidence="4">Liver</tissue>
    </source>
</reference>
<dbReference type="CDD" id="cd23158">
    <property type="entry name" value="Prefoldin_UXT"/>
    <property type="match status" value="1"/>
</dbReference>
<comment type="similarity">
    <text evidence="1">Belongs to the UXT family.</text>
</comment>
<comment type="caution">
    <text evidence="4">The sequence shown here is derived from an EMBL/GenBank/DDBJ whole genome shotgun (WGS) entry which is preliminary data.</text>
</comment>
<evidence type="ECO:0000256" key="3">
    <source>
        <dbReference type="ARBA" id="ARBA00082448"/>
    </source>
</evidence>
<gene>
    <name evidence="4" type="ORF">NDU88_001003</name>
</gene>
<evidence type="ECO:0000256" key="2">
    <source>
        <dbReference type="ARBA" id="ARBA00070776"/>
    </source>
</evidence>
<dbReference type="GO" id="GO:0003714">
    <property type="term" value="F:transcription corepressor activity"/>
    <property type="evidence" value="ECO:0007669"/>
    <property type="project" value="InterPro"/>
</dbReference>
<dbReference type="GO" id="GO:0016592">
    <property type="term" value="C:mediator complex"/>
    <property type="evidence" value="ECO:0007669"/>
    <property type="project" value="TreeGrafter"/>
</dbReference>
<dbReference type="SUPFAM" id="SSF46579">
    <property type="entry name" value="Prefoldin"/>
    <property type="match status" value="1"/>
</dbReference>
<dbReference type="Gene3D" id="1.10.287.370">
    <property type="match status" value="1"/>
</dbReference>
<dbReference type="GO" id="GO:0000122">
    <property type="term" value="P:negative regulation of transcription by RNA polymerase II"/>
    <property type="evidence" value="ECO:0007669"/>
    <property type="project" value="InterPro"/>
</dbReference>
<dbReference type="Pfam" id="PF02996">
    <property type="entry name" value="Prefoldin"/>
    <property type="match status" value="1"/>
</dbReference>
<keyword evidence="5" id="KW-1185">Reference proteome</keyword>
<dbReference type="InterPro" id="IPR004127">
    <property type="entry name" value="Prefoldin_subunit_alpha"/>
</dbReference>
<dbReference type="NCBIfam" id="TIGR00293">
    <property type="entry name" value="prefoldin subunit alpha"/>
    <property type="match status" value="1"/>
</dbReference>
<organism evidence="4 5">
    <name type="scientific">Pleurodeles waltl</name>
    <name type="common">Iberian ribbed newt</name>
    <dbReference type="NCBI Taxonomy" id="8319"/>
    <lineage>
        <taxon>Eukaryota</taxon>
        <taxon>Metazoa</taxon>
        <taxon>Chordata</taxon>
        <taxon>Craniata</taxon>
        <taxon>Vertebrata</taxon>
        <taxon>Euteleostomi</taxon>
        <taxon>Amphibia</taxon>
        <taxon>Batrachia</taxon>
        <taxon>Caudata</taxon>
        <taxon>Salamandroidea</taxon>
        <taxon>Salamandridae</taxon>
        <taxon>Pleurodelinae</taxon>
        <taxon>Pleurodeles</taxon>
    </lineage>
</organism>
<dbReference type="PRINTS" id="PR01502">
    <property type="entry name" value="UXTPROTEIN"/>
</dbReference>
<dbReference type="PANTHER" id="PTHR13345:SF9">
    <property type="entry name" value="PROTEIN UXT"/>
    <property type="match status" value="1"/>
</dbReference>
<name>A0AAV7M1U8_PLEWA</name>
<dbReference type="EMBL" id="JANPWB010000014">
    <property type="protein sequence ID" value="KAJ1095853.1"/>
    <property type="molecule type" value="Genomic_DNA"/>
</dbReference>
<sequence>MTSGKVHVQQKILEYEKFLNEVLQQDLQKVLEQRDTIYEKIAQYLQLKNVVERLQESEQEVLKMQVDLGCNFFVDAEVPDTSKIFVAIGYGFFAELTLAEALKFIEKKTQLLTKSSEMMTQDAAKIKANIRMVLEGLRELQGLQDLPDEKRRDVF</sequence>
<dbReference type="InterPro" id="IPR003994">
    <property type="entry name" value="UXT"/>
</dbReference>
<proteinExistence type="inferred from homology"/>
<accession>A0AAV7M1U8</accession>
<evidence type="ECO:0000313" key="4">
    <source>
        <dbReference type="EMBL" id="KAJ1095853.1"/>
    </source>
</evidence>
<dbReference type="GO" id="GO:0045944">
    <property type="term" value="P:positive regulation of transcription by RNA polymerase II"/>
    <property type="evidence" value="ECO:0007669"/>
    <property type="project" value="TreeGrafter"/>
</dbReference>